<evidence type="ECO:0000256" key="9">
    <source>
        <dbReference type="ARBA" id="ARBA00022840"/>
    </source>
</evidence>
<evidence type="ECO:0000313" key="13">
    <source>
        <dbReference type="Proteomes" id="UP000652430"/>
    </source>
</evidence>
<proteinExistence type="inferred from homology"/>
<gene>
    <name evidence="11 12" type="primary">hisE</name>
    <name evidence="12" type="ORF">GCM10008023_33040</name>
</gene>
<dbReference type="Gene3D" id="1.10.287.1080">
    <property type="entry name" value="MazG-like"/>
    <property type="match status" value="1"/>
</dbReference>
<dbReference type="NCBIfam" id="NF001613">
    <property type="entry name" value="PRK00400.1-5"/>
    <property type="match status" value="1"/>
</dbReference>
<dbReference type="Proteomes" id="UP000652430">
    <property type="component" value="Unassembled WGS sequence"/>
</dbReference>
<evidence type="ECO:0000256" key="10">
    <source>
        <dbReference type="ARBA" id="ARBA00023102"/>
    </source>
</evidence>
<sequence length="107" mass="11547">MAEDTLDTLEATIRARRGADPTTSYTAKLFAKGRGKIAQKVGEEAVETVIAALTEDKAALVGEATDLMFHLLVLLAECDVSLDDIRAEIRQREGVSGIDEKAARTKD</sequence>
<protein>
    <recommendedName>
        <fullName evidence="11">Phosphoribosyl-ATP pyrophosphatase</fullName>
        <shortName evidence="11">PRA-PH</shortName>
        <ecNumber evidence="11">3.6.1.31</ecNumber>
    </recommendedName>
</protein>
<evidence type="ECO:0000313" key="12">
    <source>
        <dbReference type="EMBL" id="GHH22719.1"/>
    </source>
</evidence>
<dbReference type="EMBL" id="BNAQ01000005">
    <property type="protein sequence ID" value="GHH22719.1"/>
    <property type="molecule type" value="Genomic_DNA"/>
</dbReference>
<reference evidence="13" key="1">
    <citation type="journal article" date="2019" name="Int. J. Syst. Evol. Microbiol.">
        <title>The Global Catalogue of Microorganisms (GCM) 10K type strain sequencing project: providing services to taxonomists for standard genome sequencing and annotation.</title>
        <authorList>
            <consortium name="The Broad Institute Genomics Platform"/>
            <consortium name="The Broad Institute Genome Sequencing Center for Infectious Disease"/>
            <person name="Wu L."/>
            <person name="Ma J."/>
        </authorList>
    </citation>
    <scope>NUCLEOTIDE SEQUENCE [LARGE SCALE GENOMIC DNA]</scope>
    <source>
        <strain evidence="13">CGMCC 1.8957</strain>
    </source>
</reference>
<evidence type="ECO:0000256" key="11">
    <source>
        <dbReference type="HAMAP-Rule" id="MF_01020"/>
    </source>
</evidence>
<evidence type="ECO:0000256" key="1">
    <source>
        <dbReference type="ARBA" id="ARBA00001460"/>
    </source>
</evidence>
<accession>A0ABQ3LZF3</accession>
<keyword evidence="5 11" id="KW-0963">Cytoplasm</keyword>
<keyword evidence="7 11" id="KW-0547">Nucleotide-binding</keyword>
<keyword evidence="6 11" id="KW-0028">Amino-acid biosynthesis</keyword>
<dbReference type="SUPFAM" id="SSF101386">
    <property type="entry name" value="all-alpha NTP pyrophosphatases"/>
    <property type="match status" value="1"/>
</dbReference>
<evidence type="ECO:0000256" key="2">
    <source>
        <dbReference type="ARBA" id="ARBA00004496"/>
    </source>
</evidence>
<keyword evidence="13" id="KW-1185">Reference proteome</keyword>
<evidence type="ECO:0000256" key="4">
    <source>
        <dbReference type="ARBA" id="ARBA00009392"/>
    </source>
</evidence>
<dbReference type="CDD" id="cd11534">
    <property type="entry name" value="NTP-PPase_HisIE_like"/>
    <property type="match status" value="1"/>
</dbReference>
<dbReference type="EC" id="3.6.1.31" evidence="11"/>
<dbReference type="PANTHER" id="PTHR42945:SF9">
    <property type="entry name" value="HISTIDINE BIOSYNTHESIS BIFUNCTIONAL PROTEIN HISIE"/>
    <property type="match status" value="1"/>
</dbReference>
<name>A0ABQ3LZF3_9SPHN</name>
<comment type="subcellular location">
    <subcellularLocation>
        <location evidence="2 11">Cytoplasm</location>
    </subcellularLocation>
</comment>
<keyword evidence="8 11" id="KW-0378">Hydrolase</keyword>
<evidence type="ECO:0000256" key="5">
    <source>
        <dbReference type="ARBA" id="ARBA00022490"/>
    </source>
</evidence>
<dbReference type="Pfam" id="PF01503">
    <property type="entry name" value="PRA-PH"/>
    <property type="match status" value="1"/>
</dbReference>
<keyword evidence="10 11" id="KW-0368">Histidine biosynthesis</keyword>
<evidence type="ECO:0000256" key="8">
    <source>
        <dbReference type="ARBA" id="ARBA00022801"/>
    </source>
</evidence>
<organism evidence="12 13">
    <name type="scientific">Sphingomonas glacialis</name>
    <dbReference type="NCBI Taxonomy" id="658225"/>
    <lineage>
        <taxon>Bacteria</taxon>
        <taxon>Pseudomonadati</taxon>
        <taxon>Pseudomonadota</taxon>
        <taxon>Alphaproteobacteria</taxon>
        <taxon>Sphingomonadales</taxon>
        <taxon>Sphingomonadaceae</taxon>
        <taxon>Sphingomonas</taxon>
    </lineage>
</organism>
<keyword evidence="9 11" id="KW-0067">ATP-binding</keyword>
<dbReference type="NCBIfam" id="NF001611">
    <property type="entry name" value="PRK00400.1-3"/>
    <property type="match status" value="1"/>
</dbReference>
<evidence type="ECO:0000256" key="6">
    <source>
        <dbReference type="ARBA" id="ARBA00022605"/>
    </source>
</evidence>
<comment type="pathway">
    <text evidence="3 11">Amino-acid biosynthesis; L-histidine biosynthesis; L-histidine from 5-phospho-alpha-D-ribose 1-diphosphate: step 2/9.</text>
</comment>
<dbReference type="InterPro" id="IPR008179">
    <property type="entry name" value="HisE"/>
</dbReference>
<dbReference type="HAMAP" id="MF_01020">
    <property type="entry name" value="HisE"/>
    <property type="match status" value="1"/>
</dbReference>
<comment type="similarity">
    <text evidence="4 11">Belongs to the PRA-PH family.</text>
</comment>
<comment type="catalytic activity">
    <reaction evidence="1 11">
        <text>1-(5-phospho-beta-D-ribosyl)-ATP + H2O = 1-(5-phospho-beta-D-ribosyl)-5'-AMP + diphosphate + H(+)</text>
        <dbReference type="Rhea" id="RHEA:22828"/>
        <dbReference type="ChEBI" id="CHEBI:15377"/>
        <dbReference type="ChEBI" id="CHEBI:15378"/>
        <dbReference type="ChEBI" id="CHEBI:33019"/>
        <dbReference type="ChEBI" id="CHEBI:59457"/>
        <dbReference type="ChEBI" id="CHEBI:73183"/>
        <dbReference type="EC" id="3.6.1.31"/>
    </reaction>
</comment>
<dbReference type="PANTHER" id="PTHR42945">
    <property type="entry name" value="HISTIDINE BIOSYNTHESIS BIFUNCTIONAL PROTEIN"/>
    <property type="match status" value="1"/>
</dbReference>
<evidence type="ECO:0000256" key="3">
    <source>
        <dbReference type="ARBA" id="ARBA00005204"/>
    </source>
</evidence>
<dbReference type="RefSeq" id="WP_133190297.1">
    <property type="nucleotide sequence ID" value="NZ_BNAQ01000005.1"/>
</dbReference>
<dbReference type="NCBIfam" id="TIGR03188">
    <property type="entry name" value="histidine_hisI"/>
    <property type="match status" value="1"/>
</dbReference>
<evidence type="ECO:0000256" key="7">
    <source>
        <dbReference type="ARBA" id="ARBA00022741"/>
    </source>
</evidence>
<comment type="caution">
    <text evidence="12">The sequence shown here is derived from an EMBL/GenBank/DDBJ whole genome shotgun (WGS) entry which is preliminary data.</text>
</comment>
<dbReference type="InterPro" id="IPR021130">
    <property type="entry name" value="PRib-ATP_PPHydrolase-like"/>
</dbReference>